<dbReference type="EMBL" id="CH473952">
    <property type="protein sequence ID" value="EDL82088.1"/>
    <property type="molecule type" value="Genomic_DNA"/>
</dbReference>
<organism evidence="1 2">
    <name type="scientific">Rattus norvegicus</name>
    <name type="common">Rat</name>
    <dbReference type="NCBI Taxonomy" id="10116"/>
    <lineage>
        <taxon>Eukaryota</taxon>
        <taxon>Metazoa</taxon>
        <taxon>Chordata</taxon>
        <taxon>Craniata</taxon>
        <taxon>Vertebrata</taxon>
        <taxon>Euteleostomi</taxon>
        <taxon>Mammalia</taxon>
        <taxon>Eutheria</taxon>
        <taxon>Euarchontoglires</taxon>
        <taxon>Glires</taxon>
        <taxon>Rodentia</taxon>
        <taxon>Myomorpha</taxon>
        <taxon>Muroidea</taxon>
        <taxon>Muridae</taxon>
        <taxon>Murinae</taxon>
        <taxon>Rattus</taxon>
    </lineage>
</organism>
<gene>
    <name evidence="1" type="ORF">rCG_28761</name>
</gene>
<protein>
    <submittedName>
        <fullName evidence="1">RCG28761</fullName>
    </submittedName>
</protein>
<evidence type="ECO:0000313" key="2">
    <source>
        <dbReference type="Proteomes" id="UP000234681"/>
    </source>
</evidence>
<sequence>MVRHTVVRVKQENNQQAGKVQFLCWQPGNLKTCSFPVPYSLPYDTLAFRVSWLAISICEV</sequence>
<dbReference type="Proteomes" id="UP000234681">
    <property type="component" value="Chromosome 2"/>
</dbReference>
<accession>A6HVF2</accession>
<dbReference type="AlphaFoldDB" id="A6HVF2"/>
<name>A6HVF2_RAT</name>
<reference evidence="2" key="1">
    <citation type="submission" date="2005-09" db="EMBL/GenBank/DDBJ databases">
        <authorList>
            <person name="Mural R.J."/>
            <person name="Li P.W."/>
            <person name="Adams M.D."/>
            <person name="Amanatides P.G."/>
            <person name="Baden-Tillson H."/>
            <person name="Barnstead M."/>
            <person name="Chin S.H."/>
            <person name="Dew I."/>
            <person name="Evans C.A."/>
            <person name="Ferriera S."/>
            <person name="Flanigan M."/>
            <person name="Fosler C."/>
            <person name="Glodek A."/>
            <person name="Gu Z."/>
            <person name="Holt R.A."/>
            <person name="Jennings D."/>
            <person name="Kraft C.L."/>
            <person name="Lu F."/>
            <person name="Nguyen T."/>
            <person name="Nusskern D.R."/>
            <person name="Pfannkoch C.M."/>
            <person name="Sitter C."/>
            <person name="Sutton G.G."/>
            <person name="Venter J.C."/>
            <person name="Wang Z."/>
            <person name="Woodage T."/>
            <person name="Zheng X.H."/>
            <person name="Zhong F."/>
        </authorList>
    </citation>
    <scope>NUCLEOTIDE SEQUENCE [LARGE SCALE GENOMIC DNA]</scope>
    <source>
        <strain>BN</strain>
        <strain evidence="2">Sprague-Dawley</strain>
    </source>
</reference>
<proteinExistence type="predicted"/>
<evidence type="ECO:0000313" key="1">
    <source>
        <dbReference type="EMBL" id="EDL82088.1"/>
    </source>
</evidence>